<dbReference type="EMBL" id="CP097649">
    <property type="protein sequence ID" value="URI14109.1"/>
    <property type="molecule type" value="Genomic_DNA"/>
</dbReference>
<name>A0ABY4SM21_9CAUL</name>
<keyword evidence="4" id="KW-1185">Reference proteome</keyword>
<dbReference type="Pfam" id="PF18862">
    <property type="entry name" value="ApeA_NTD1"/>
    <property type="match status" value="1"/>
</dbReference>
<dbReference type="InterPro" id="IPR041223">
    <property type="entry name" value="ApeA_NTD"/>
</dbReference>
<dbReference type="InterPro" id="IPR041229">
    <property type="entry name" value="HEPN_Apea"/>
</dbReference>
<evidence type="ECO:0000259" key="1">
    <source>
        <dbReference type="Pfam" id="PF18739"/>
    </source>
</evidence>
<dbReference type="Proteomes" id="UP001055429">
    <property type="component" value="Chromosome"/>
</dbReference>
<evidence type="ECO:0000313" key="4">
    <source>
        <dbReference type="Proteomes" id="UP001055429"/>
    </source>
</evidence>
<organism evidence="3 4">
    <name type="scientific">Brevundimonas albigilva</name>
    <dbReference type="NCBI Taxonomy" id="1312364"/>
    <lineage>
        <taxon>Bacteria</taxon>
        <taxon>Pseudomonadati</taxon>
        <taxon>Pseudomonadota</taxon>
        <taxon>Alphaproteobacteria</taxon>
        <taxon>Caulobacterales</taxon>
        <taxon>Caulobacteraceae</taxon>
        <taxon>Brevundimonas</taxon>
    </lineage>
</organism>
<evidence type="ECO:0000259" key="2">
    <source>
        <dbReference type="Pfam" id="PF18862"/>
    </source>
</evidence>
<evidence type="ECO:0000313" key="3">
    <source>
        <dbReference type="EMBL" id="URI14109.1"/>
    </source>
</evidence>
<reference evidence="3" key="1">
    <citation type="submission" date="2022-05" db="EMBL/GenBank/DDBJ databases">
        <title>Brevundimonas albigilva TT17 genome sequence.</title>
        <authorList>
            <person name="Lee K."/>
            <person name="Son H."/>
        </authorList>
    </citation>
    <scope>NUCLEOTIDE SEQUENCE</scope>
    <source>
        <strain evidence="3">TT17</strain>
    </source>
</reference>
<dbReference type="Pfam" id="PF18739">
    <property type="entry name" value="HEPN_Apea"/>
    <property type="match status" value="1"/>
</dbReference>
<protein>
    <recommendedName>
        <fullName evidence="5">ApeA N-terminal domain-containing protein</fullName>
    </recommendedName>
</protein>
<feature type="domain" description="Apea-like HEPN" evidence="1">
    <location>
        <begin position="302"/>
        <end position="430"/>
    </location>
</feature>
<feature type="domain" description="ApeA N-terminal" evidence="2">
    <location>
        <begin position="64"/>
        <end position="235"/>
    </location>
</feature>
<evidence type="ECO:0008006" key="5">
    <source>
        <dbReference type="Google" id="ProtNLM"/>
    </source>
</evidence>
<proteinExistence type="predicted"/>
<sequence length="451" mass="49701">MKSPRPGSSRDMEDHAGHVLIGERTLGATLSQSDGHLSLRVALGAGENLDLPEDGLVRFRAATGYFTLLGLREGGSQLLLGVAESATVSLRHAIKSADFTALDDIRSTTWLLYVEDLPAIHHVNGFQQAFVFAQNGSAQVEWSYSAPGSVTLDCPTAGLQVALGQDAKTSSKTRDQATITFAYPMTVIFPEAVGLYEVLPVLHRIRQFCSLLMGRILDIERVVLRLPQEGGRSHDAEVFGVHPVKRSDRPKHRIARFDDPAALAILLDAWLDRVDTLEDAIDLHFDALEQEDLSLPLRFQLFVQAIEAAHRRSGAPAGEPINVDVVVETLRERSVADGMIDRVRGMLAHAHEPGLRQRLRAYWDAFAPELAVLRPDLTRNAFVNRLVATRNFYAHGLDLSSEVLEHADLWDGTELLKALSHLVLLQAIGADVAGVGQRMIDERFVRFSIRA</sequence>
<accession>A0ABY4SM21</accession>
<dbReference type="RefSeq" id="WP_250201370.1">
    <property type="nucleotide sequence ID" value="NZ_CP097649.1"/>
</dbReference>
<gene>
    <name evidence="3" type="ORF">M8231_09740</name>
</gene>